<organism evidence="1">
    <name type="scientific">Rhizophora mucronata</name>
    <name type="common">Asiatic mangrove</name>
    <dbReference type="NCBI Taxonomy" id="61149"/>
    <lineage>
        <taxon>Eukaryota</taxon>
        <taxon>Viridiplantae</taxon>
        <taxon>Streptophyta</taxon>
        <taxon>Embryophyta</taxon>
        <taxon>Tracheophyta</taxon>
        <taxon>Spermatophyta</taxon>
        <taxon>Magnoliopsida</taxon>
        <taxon>eudicotyledons</taxon>
        <taxon>Gunneridae</taxon>
        <taxon>Pentapetalae</taxon>
        <taxon>rosids</taxon>
        <taxon>fabids</taxon>
        <taxon>Malpighiales</taxon>
        <taxon>Rhizophoraceae</taxon>
        <taxon>Rhizophora</taxon>
    </lineage>
</organism>
<accession>A0A2P2QQE7</accession>
<name>A0A2P2QQE7_RHIMU</name>
<sequence>MLSKMLAAKRAGSCCTNPILSLRDFKFSRRISFPSIITFPAVGS</sequence>
<protein>
    <submittedName>
        <fullName evidence="1">Uncharacterized protein</fullName>
    </submittedName>
</protein>
<evidence type="ECO:0000313" key="1">
    <source>
        <dbReference type="EMBL" id="MBX69242.1"/>
    </source>
</evidence>
<proteinExistence type="predicted"/>
<dbReference type="AlphaFoldDB" id="A0A2P2QQE7"/>
<reference evidence="1" key="1">
    <citation type="submission" date="2018-02" db="EMBL/GenBank/DDBJ databases">
        <title>Rhizophora mucronata_Transcriptome.</title>
        <authorList>
            <person name="Meera S.P."/>
            <person name="Sreeshan A."/>
            <person name="Augustine A."/>
        </authorList>
    </citation>
    <scope>NUCLEOTIDE SEQUENCE</scope>
    <source>
        <tissue evidence="1">Leaf</tissue>
    </source>
</reference>
<dbReference type="EMBL" id="GGEC01088758">
    <property type="protein sequence ID" value="MBX69242.1"/>
    <property type="molecule type" value="Transcribed_RNA"/>
</dbReference>